<reference evidence="3 4" key="1">
    <citation type="submission" date="2020-07" db="EMBL/GenBank/DDBJ databases">
        <title>isolation of Luteimonas sp. SJ-16.</title>
        <authorList>
            <person name="Huang X.-X."/>
            <person name="Xu L."/>
            <person name="Sun J.-Q."/>
        </authorList>
    </citation>
    <scope>NUCLEOTIDE SEQUENCE [LARGE SCALE GENOMIC DNA]</scope>
    <source>
        <strain evidence="3 4">SJ-16</strain>
    </source>
</reference>
<dbReference type="PANTHER" id="PTHR31350:SF21">
    <property type="entry name" value="F-BOX ONLY PROTEIN 21"/>
    <property type="match status" value="1"/>
</dbReference>
<evidence type="ECO:0000313" key="4">
    <source>
        <dbReference type="Proteomes" id="UP000589896"/>
    </source>
</evidence>
<dbReference type="InterPro" id="IPR032698">
    <property type="entry name" value="SirB1_N"/>
</dbReference>
<keyword evidence="4" id="KW-1185">Reference proteome</keyword>
<dbReference type="Gene3D" id="1.25.40.10">
    <property type="entry name" value="Tetratricopeptide repeat domain"/>
    <property type="match status" value="1"/>
</dbReference>
<dbReference type="InterPro" id="IPR011990">
    <property type="entry name" value="TPR-like_helical_dom_sf"/>
</dbReference>
<dbReference type="EMBL" id="JACCJZ010000018">
    <property type="protein sequence ID" value="NYZ63367.1"/>
    <property type="molecule type" value="Genomic_DNA"/>
</dbReference>
<comment type="caution">
    <text evidence="3">The sequence shown here is derived from an EMBL/GenBank/DDBJ whole genome shotgun (WGS) entry which is preliminary data.</text>
</comment>
<dbReference type="Proteomes" id="UP000589896">
    <property type="component" value="Unassembled WGS sequence"/>
</dbReference>
<dbReference type="Pfam" id="PF13371">
    <property type="entry name" value="TPR_9"/>
    <property type="match status" value="1"/>
</dbReference>
<organism evidence="3 4">
    <name type="scientific">Luteimonas deserti</name>
    <dbReference type="NCBI Taxonomy" id="2752306"/>
    <lineage>
        <taxon>Bacteria</taxon>
        <taxon>Pseudomonadati</taxon>
        <taxon>Pseudomonadota</taxon>
        <taxon>Gammaproteobacteria</taxon>
        <taxon>Lysobacterales</taxon>
        <taxon>Lysobacteraceae</taxon>
        <taxon>Luteimonas</taxon>
    </lineage>
</organism>
<evidence type="ECO:0000259" key="2">
    <source>
        <dbReference type="Pfam" id="PF13369"/>
    </source>
</evidence>
<comment type="similarity">
    <text evidence="1">Belongs to the UPF0162 family.</text>
</comment>
<name>A0A7Z0TZE8_9GAMM</name>
<dbReference type="SUPFAM" id="SSF48452">
    <property type="entry name" value="TPR-like"/>
    <property type="match status" value="1"/>
</dbReference>
<proteinExistence type="inferred from homology"/>
<sequence>MTEAPPLPDWNALAAIEDSDLPLFGIGLLIARDEYPGLDVGACEDLVLTHARHLRPEIEAIEYGPLKMQAINRHLFEELGYTGDHERYYDPRNSYLNEVLERRLGNPISLAVVQMEVARRLGVALDGISFPGHFLVRLPVDDGMLVMDPFNSGRPLDLEELRTRAKPHLGGDVPDDDTLARILRPASHRTVLMRMLRNLLGVYQGARDWARVVRCADRLLKLAPDTPDALRDRGLGYLALGHIDGARQDMTRYLVRNPDADDAGELRAQLVRIGGGGRATH</sequence>
<dbReference type="PANTHER" id="PTHR31350">
    <property type="entry name" value="SI:DKEY-261L7.2"/>
    <property type="match status" value="1"/>
</dbReference>
<dbReference type="Pfam" id="PF13369">
    <property type="entry name" value="Transglut_core2"/>
    <property type="match status" value="1"/>
</dbReference>
<evidence type="ECO:0000313" key="3">
    <source>
        <dbReference type="EMBL" id="NYZ63367.1"/>
    </source>
</evidence>
<protein>
    <submittedName>
        <fullName evidence="3">SirB1 family protein</fullName>
    </submittedName>
</protein>
<accession>A0A7Z0TZE8</accession>
<evidence type="ECO:0000256" key="1">
    <source>
        <dbReference type="ARBA" id="ARBA00007100"/>
    </source>
</evidence>
<dbReference type="RefSeq" id="WP_180545597.1">
    <property type="nucleotide sequence ID" value="NZ_JACCJZ010000018.1"/>
</dbReference>
<dbReference type="AlphaFoldDB" id="A0A7Z0TZE8"/>
<gene>
    <name evidence="3" type="ORF">H0E82_11435</name>
</gene>
<feature type="domain" description="Protein SirB1 N-terminal" evidence="2">
    <location>
        <begin position="51"/>
        <end position="197"/>
    </location>
</feature>